<reference evidence="8" key="1">
    <citation type="submission" date="2020-05" db="UniProtKB">
        <authorList>
            <consortium name="EnsemblMetazoa"/>
        </authorList>
    </citation>
    <scope>IDENTIFICATION</scope>
    <source>
        <strain evidence="8">Aabys</strain>
    </source>
</reference>
<dbReference type="GO" id="GO:0003677">
    <property type="term" value="F:DNA binding"/>
    <property type="evidence" value="ECO:0007669"/>
    <property type="project" value="UniProtKB-ARBA"/>
</dbReference>
<feature type="domain" description="C2H2-type" evidence="7">
    <location>
        <begin position="459"/>
        <end position="488"/>
    </location>
</feature>
<evidence type="ECO:0000256" key="3">
    <source>
        <dbReference type="ARBA" id="ARBA00022771"/>
    </source>
</evidence>
<dbReference type="PROSITE" id="PS00028">
    <property type="entry name" value="ZINC_FINGER_C2H2_1"/>
    <property type="match status" value="6"/>
</dbReference>
<organism evidence="8">
    <name type="scientific">Musca domestica</name>
    <name type="common">House fly</name>
    <dbReference type="NCBI Taxonomy" id="7370"/>
    <lineage>
        <taxon>Eukaryota</taxon>
        <taxon>Metazoa</taxon>
        <taxon>Ecdysozoa</taxon>
        <taxon>Arthropoda</taxon>
        <taxon>Hexapoda</taxon>
        <taxon>Insecta</taxon>
        <taxon>Pterygota</taxon>
        <taxon>Neoptera</taxon>
        <taxon>Endopterygota</taxon>
        <taxon>Diptera</taxon>
        <taxon>Brachycera</taxon>
        <taxon>Muscomorpha</taxon>
        <taxon>Muscoidea</taxon>
        <taxon>Muscidae</taxon>
        <taxon>Musca</taxon>
    </lineage>
</organism>
<keyword evidence="3 5" id="KW-0863">Zinc-finger</keyword>
<dbReference type="VEuPathDB" id="VectorBase:MDOA009916"/>
<dbReference type="PANTHER" id="PTHR46179">
    <property type="entry name" value="ZINC FINGER PROTEIN"/>
    <property type="match status" value="1"/>
</dbReference>
<dbReference type="AlphaFoldDB" id="A0A1I8MZ81"/>
<feature type="region of interest" description="Disordered" evidence="6">
    <location>
        <begin position="502"/>
        <end position="566"/>
    </location>
</feature>
<dbReference type="FunFam" id="3.30.160.60:FF:000125">
    <property type="entry name" value="Putative zinc finger protein 143"/>
    <property type="match status" value="1"/>
</dbReference>
<keyword evidence="2" id="KW-0677">Repeat</keyword>
<evidence type="ECO:0000256" key="2">
    <source>
        <dbReference type="ARBA" id="ARBA00022737"/>
    </source>
</evidence>
<dbReference type="InterPro" id="IPR051061">
    <property type="entry name" value="Zinc_finger_trans_reg"/>
</dbReference>
<evidence type="ECO:0000256" key="5">
    <source>
        <dbReference type="PROSITE-ProRule" id="PRU00042"/>
    </source>
</evidence>
<accession>A0A1I8MZ81</accession>
<gene>
    <name evidence="8" type="primary">101888464</name>
</gene>
<evidence type="ECO:0000256" key="4">
    <source>
        <dbReference type="ARBA" id="ARBA00022833"/>
    </source>
</evidence>
<dbReference type="SMART" id="SM00355">
    <property type="entry name" value="ZnF_C2H2"/>
    <property type="match status" value="6"/>
</dbReference>
<dbReference type="InterPro" id="IPR013087">
    <property type="entry name" value="Znf_C2H2_type"/>
</dbReference>
<dbReference type="VEuPathDB" id="VectorBase:MDOMA2_008676"/>
<sequence>METSSGDIFSEQNVALFPSSKDNSECCDDSAYSSSLNLSSLSNFSSSSSPIINPALPQQQVPSDGSSSGGGSSVFIDYDGSAEYMEEQQRQLQQQQVLRQLGFNIYDDNLIDINYDRNNHCTTENTSPVLAVGNISENGFANKPMNTTYHGASGSSVPSYMHPASASSSNINNSNSSSFLTNMSSTDTDFNYMDVGGSISPNTETNQPISSVYDNGDMPPLSSFMDATQTNVNNGICLKFEYTFENEKLIQVQPAPLMVGYKMAPPCPKDENGTSASISYNLSATMPISPSNVSNQSCYMEVNNEPDELSLCIRPGALHKQKGESTYATVSFESSDESLSRYKCNYENCNRSYSTIGNLRTHLKTHKGEYRFKCTEEGCGKAFLTSYSLKIHIRVHTKVKPYECNVEGCEKAFNTRYRLHAHLRLHNGETFNCNQCHKCFTTLSDLKKHMRTHTQERPYKCPEDTCGKAFTASHHLKTHIRTHTGERPYPCEETTCQKSFSTSHSLKSHKKTHQKQTQNRCTRERKTKNRNKKSNPRDEFGDIKQEESVGDETNSTYNSSEFDGSELQMPTKAIKAEAVECNIEDLYSMRMPEIKRSEYTALAPKIESMPLPEMGQALQVAYATEEEIPTPSWSQGVLVSNPILPMAPVSVQGLAIPTEVPSYVNLQSNFANAISAINTNGASYGNGLNANGLMEIDNDQAINRHTSINNGNHHQEQIHTNNVHNDQTATSNSVDIIPIQENIEELLMGSTDYSSDADMETESLLNDILMTIDNNTSLLQETLQKADEVPNDGSALIEVDLRNNKPTLKQITADAGICSCVNCKCDKTKDCQGGCSSDKPCGKKSTGAVTSDSQPLAKPLSKECCGGNKRTNKASNKRESDFNQNIEDVALLLQNLASMDGKGGCCGGAKESSSACSVAANDKPKTQCCSKPTTVNTSSCCSSSNSAPPVPSCCSNPAPQSLNTPSSCCSTNVQTPSGDTTLKSIKSDSCTCKNPSEGVANGCCVVICIKTLRALRKILTKKNLNLVLCPQNQSNSTN</sequence>
<feature type="compositionally biased region" description="Polar residues" evidence="6">
    <location>
        <begin position="551"/>
        <end position="562"/>
    </location>
</feature>
<dbReference type="EnsemblMetazoa" id="MDOA009916-RB">
    <property type="protein sequence ID" value="MDOA009916-PB"/>
    <property type="gene ID" value="MDOA009916"/>
</dbReference>
<dbReference type="Gene3D" id="3.30.160.60">
    <property type="entry name" value="Classic Zinc Finger"/>
    <property type="match status" value="6"/>
</dbReference>
<evidence type="ECO:0000313" key="8">
    <source>
        <dbReference type="EnsemblMetazoa" id="MDOA009916-PB"/>
    </source>
</evidence>
<evidence type="ECO:0000256" key="1">
    <source>
        <dbReference type="ARBA" id="ARBA00022723"/>
    </source>
</evidence>
<dbReference type="GO" id="GO:0008270">
    <property type="term" value="F:zinc ion binding"/>
    <property type="evidence" value="ECO:0007669"/>
    <property type="project" value="UniProtKB-KW"/>
</dbReference>
<dbReference type="RefSeq" id="XP_005178642.3">
    <property type="nucleotide sequence ID" value="XM_005178585.4"/>
</dbReference>
<dbReference type="FunFam" id="3.30.160.60:FF:000349">
    <property type="entry name" value="metal regulatory transcription factor 1"/>
    <property type="match status" value="1"/>
</dbReference>
<feature type="domain" description="C2H2-type" evidence="7">
    <location>
        <begin position="489"/>
        <end position="518"/>
    </location>
</feature>
<dbReference type="SUPFAM" id="SSF57667">
    <property type="entry name" value="beta-beta-alpha zinc fingers"/>
    <property type="match status" value="4"/>
</dbReference>
<proteinExistence type="predicted"/>
<evidence type="ECO:0000259" key="7">
    <source>
        <dbReference type="PROSITE" id="PS50157"/>
    </source>
</evidence>
<keyword evidence="4" id="KW-0862">Zinc</keyword>
<evidence type="ECO:0000256" key="6">
    <source>
        <dbReference type="SAM" id="MobiDB-lite"/>
    </source>
</evidence>
<dbReference type="InterPro" id="IPR036236">
    <property type="entry name" value="Znf_C2H2_sf"/>
</dbReference>
<dbReference type="STRING" id="7370.A0A1I8MZ81"/>
<dbReference type="FunFam" id="3.30.160.60:FF:000397">
    <property type="entry name" value="Metal regulatory transcription factor 1"/>
    <property type="match status" value="1"/>
</dbReference>
<dbReference type="FunFam" id="3.30.160.60:FF:000110">
    <property type="entry name" value="Zinc finger protein-like"/>
    <property type="match status" value="1"/>
</dbReference>
<dbReference type="Pfam" id="PF00096">
    <property type="entry name" value="zf-C2H2"/>
    <property type="match status" value="6"/>
</dbReference>
<dbReference type="eggNOG" id="KOG1721">
    <property type="taxonomic scope" value="Eukaryota"/>
</dbReference>
<keyword evidence="1" id="KW-0479">Metal-binding</keyword>
<dbReference type="FunFam" id="3.30.160.60:FF:000072">
    <property type="entry name" value="zinc finger protein 143 isoform X1"/>
    <property type="match status" value="2"/>
</dbReference>
<feature type="domain" description="C2H2-type" evidence="7">
    <location>
        <begin position="402"/>
        <end position="431"/>
    </location>
</feature>
<feature type="compositionally biased region" description="Basic residues" evidence="6">
    <location>
        <begin position="523"/>
        <end position="534"/>
    </location>
</feature>
<dbReference type="KEGG" id="mde:101888464"/>
<feature type="compositionally biased region" description="Basic and acidic residues" evidence="6">
    <location>
        <begin position="535"/>
        <end position="547"/>
    </location>
</feature>
<dbReference type="PROSITE" id="PS50157">
    <property type="entry name" value="ZINC_FINGER_C2H2_2"/>
    <property type="match status" value="6"/>
</dbReference>
<feature type="domain" description="C2H2-type" evidence="7">
    <location>
        <begin position="342"/>
        <end position="371"/>
    </location>
</feature>
<dbReference type="GO" id="GO:0005634">
    <property type="term" value="C:nucleus"/>
    <property type="evidence" value="ECO:0007669"/>
    <property type="project" value="UniProtKB-ARBA"/>
</dbReference>
<dbReference type="GO" id="GO:0006357">
    <property type="term" value="P:regulation of transcription by RNA polymerase II"/>
    <property type="evidence" value="ECO:0007669"/>
    <property type="project" value="TreeGrafter"/>
</dbReference>
<protein>
    <recommendedName>
        <fullName evidence="7">C2H2-type domain-containing protein</fullName>
    </recommendedName>
</protein>
<feature type="region of interest" description="Disordered" evidence="6">
    <location>
        <begin position="833"/>
        <end position="861"/>
    </location>
</feature>
<feature type="region of interest" description="Disordered" evidence="6">
    <location>
        <begin position="51"/>
        <end position="72"/>
    </location>
</feature>
<name>A0A1I8MZ81_MUSDO</name>
<feature type="domain" description="C2H2-type" evidence="7">
    <location>
        <begin position="372"/>
        <end position="401"/>
    </location>
</feature>
<dbReference type="PANTHER" id="PTHR46179:SF25">
    <property type="entry name" value="METAL RESPONSE ELEMENT-BINDING TRANSCRIPTION FACTOR-1, ISOFORM C"/>
    <property type="match status" value="1"/>
</dbReference>
<dbReference type="OrthoDB" id="6145499at2759"/>
<feature type="domain" description="C2H2-type" evidence="7">
    <location>
        <begin position="431"/>
        <end position="458"/>
    </location>
</feature>